<feature type="chain" id="PRO_5011770235" evidence="4">
    <location>
        <begin position="25"/>
        <end position="77"/>
    </location>
</feature>
<dbReference type="GO" id="GO:0007155">
    <property type="term" value="P:cell adhesion"/>
    <property type="evidence" value="ECO:0007669"/>
    <property type="project" value="UniProtKB-KW"/>
</dbReference>
<keyword evidence="1" id="KW-0134">Cell wall</keyword>
<name>A0A1G8XQ38_9ACTN</name>
<evidence type="ECO:0000313" key="7">
    <source>
        <dbReference type="Proteomes" id="UP000199202"/>
    </source>
</evidence>
<evidence type="ECO:0000259" key="5">
    <source>
        <dbReference type="PROSITE" id="PS51884"/>
    </source>
</evidence>
<dbReference type="PROSITE" id="PS51884">
    <property type="entry name" value="CHAPLIN"/>
    <property type="match status" value="1"/>
</dbReference>
<dbReference type="Pfam" id="PF03777">
    <property type="entry name" value="ChpA-C"/>
    <property type="match status" value="1"/>
</dbReference>
<reference evidence="6 7" key="1">
    <citation type="submission" date="2016-10" db="EMBL/GenBank/DDBJ databases">
        <authorList>
            <person name="de Groot N.N."/>
        </authorList>
    </citation>
    <scope>NUCLEOTIDE SEQUENCE [LARGE SCALE GENOMIC DNA]</scope>
    <source>
        <strain evidence="6 7">CGMCC 4.6533</strain>
    </source>
</reference>
<keyword evidence="3" id="KW-0034">Amyloid</keyword>
<keyword evidence="4" id="KW-0732">Signal</keyword>
<protein>
    <submittedName>
        <fullName evidence="6">Small secreted domain</fullName>
    </submittedName>
</protein>
<dbReference type="Proteomes" id="UP000199202">
    <property type="component" value="Unassembled WGS sequence"/>
</dbReference>
<feature type="signal peptide" evidence="4">
    <location>
        <begin position="1"/>
        <end position="24"/>
    </location>
</feature>
<dbReference type="AlphaFoldDB" id="A0A1G8XQ38"/>
<keyword evidence="2" id="KW-0130">Cell adhesion</keyword>
<gene>
    <name evidence="6" type="ORF">SAMN05421869_11319</name>
</gene>
<sequence>MLKKLVVVTGSIAMLSLAAPAAHADTTAGNNGVLTGNQVHVPVNAPIDVCGNAISVVGVLPIAGCRGGAGVYAPSKH</sequence>
<evidence type="ECO:0000256" key="1">
    <source>
        <dbReference type="ARBA" id="ARBA00022512"/>
    </source>
</evidence>
<evidence type="ECO:0000256" key="3">
    <source>
        <dbReference type="ARBA" id="ARBA00023087"/>
    </source>
</evidence>
<evidence type="ECO:0000256" key="4">
    <source>
        <dbReference type="SAM" id="SignalP"/>
    </source>
</evidence>
<dbReference type="STRING" id="633440.SAMN05421869_11319"/>
<keyword evidence="7" id="KW-1185">Reference proteome</keyword>
<feature type="domain" description="Chaplin" evidence="5">
    <location>
        <begin position="30"/>
        <end position="70"/>
    </location>
</feature>
<dbReference type="EMBL" id="FNDJ01000013">
    <property type="protein sequence ID" value="SDJ91890.1"/>
    <property type="molecule type" value="Genomic_DNA"/>
</dbReference>
<organism evidence="6 7">
    <name type="scientific">Nonomuraea jiangxiensis</name>
    <dbReference type="NCBI Taxonomy" id="633440"/>
    <lineage>
        <taxon>Bacteria</taxon>
        <taxon>Bacillati</taxon>
        <taxon>Actinomycetota</taxon>
        <taxon>Actinomycetes</taxon>
        <taxon>Streptosporangiales</taxon>
        <taxon>Streptosporangiaceae</taxon>
        <taxon>Nonomuraea</taxon>
    </lineage>
</organism>
<evidence type="ECO:0000313" key="6">
    <source>
        <dbReference type="EMBL" id="SDJ91890.1"/>
    </source>
</evidence>
<accession>A0A1G8XQ38</accession>
<keyword evidence="1" id="KW-0964">Secreted</keyword>
<evidence type="ECO:0000256" key="2">
    <source>
        <dbReference type="ARBA" id="ARBA00022889"/>
    </source>
</evidence>
<dbReference type="RefSeq" id="WP_245765305.1">
    <property type="nucleotide sequence ID" value="NZ_FNDJ01000013.1"/>
</dbReference>
<proteinExistence type="predicted"/>
<dbReference type="InterPro" id="IPR005528">
    <property type="entry name" value="ChpA-H"/>
</dbReference>